<sequence length="266" mass="30946">MIVMFWYRETNWSLLRLNWIAVWRKTLTPRSRNDHSTYPFMPLSFSFPSKTYQQLSVFTNRWRISIIAFAFILLLWIFSSNFNLDLSSDKIPKYSNYDGGDFIRASHMIMVPGHAIFKGTGDGISDSDWILQPFQYGQGPTFIQHIESSLDLALQDSESLVIFSGGQSRKDAGMRSESQSYWELAKTRGLLDKFNKTSVFIEEFARDSFENLLFSVCRFYELAGSFPTKITVVGLDFKRSRFQNQHRKALMIPQDRQILLCCQPDM</sequence>
<dbReference type="OrthoDB" id="4347at2759"/>
<feature type="transmembrane region" description="Helical" evidence="1">
    <location>
        <begin position="62"/>
        <end position="84"/>
    </location>
</feature>
<dbReference type="Proteomes" id="UP000186594">
    <property type="component" value="Unassembled WGS sequence"/>
</dbReference>
<evidence type="ECO:0000313" key="3">
    <source>
        <dbReference type="Proteomes" id="UP000186594"/>
    </source>
</evidence>
<name>A0A1U7LNG1_NEOID</name>
<protein>
    <recommendedName>
        <fullName evidence="4">DUF218 domain-containing protein</fullName>
    </recommendedName>
</protein>
<dbReference type="PANTHER" id="PTHR28110:SF1">
    <property type="entry name" value="TRANSMEMBRANE PROTEIN"/>
    <property type="match status" value="1"/>
</dbReference>
<proteinExistence type="predicted"/>
<keyword evidence="1" id="KW-1133">Transmembrane helix</keyword>
<dbReference type="AlphaFoldDB" id="A0A1U7LNG1"/>
<gene>
    <name evidence="2" type="ORF">NEOLI_003126</name>
</gene>
<accession>A0A1U7LNG1</accession>
<evidence type="ECO:0000256" key="1">
    <source>
        <dbReference type="SAM" id="Phobius"/>
    </source>
</evidence>
<dbReference type="GO" id="GO:0005737">
    <property type="term" value="C:cytoplasm"/>
    <property type="evidence" value="ECO:0007669"/>
    <property type="project" value="TreeGrafter"/>
</dbReference>
<reference evidence="2 3" key="1">
    <citation type="submission" date="2016-04" db="EMBL/GenBank/DDBJ databases">
        <title>Evolutionary innovation and constraint leading to complex multicellularity in the Ascomycota.</title>
        <authorList>
            <person name="Cisse O."/>
            <person name="Nguyen A."/>
            <person name="Hewitt D.A."/>
            <person name="Jedd G."/>
            <person name="Stajich J.E."/>
        </authorList>
    </citation>
    <scope>NUCLEOTIDE SEQUENCE [LARGE SCALE GENOMIC DNA]</scope>
    <source>
        <strain evidence="2 3">DAH-3</strain>
    </source>
</reference>
<dbReference type="InterPro" id="IPR055323">
    <property type="entry name" value="C57A10.07/YOR238W"/>
</dbReference>
<evidence type="ECO:0000313" key="2">
    <source>
        <dbReference type="EMBL" id="OLL24082.1"/>
    </source>
</evidence>
<evidence type="ECO:0008006" key="4">
    <source>
        <dbReference type="Google" id="ProtNLM"/>
    </source>
</evidence>
<comment type="caution">
    <text evidence="2">The sequence shown here is derived from an EMBL/GenBank/DDBJ whole genome shotgun (WGS) entry which is preliminary data.</text>
</comment>
<dbReference type="PANTHER" id="PTHR28110">
    <property type="entry name" value="TRANSMEMBRANE PROTEIN"/>
    <property type="match status" value="1"/>
</dbReference>
<keyword evidence="3" id="KW-1185">Reference proteome</keyword>
<dbReference type="EMBL" id="LXFE01000995">
    <property type="protein sequence ID" value="OLL24082.1"/>
    <property type="molecule type" value="Genomic_DNA"/>
</dbReference>
<keyword evidence="1" id="KW-0472">Membrane</keyword>
<keyword evidence="1" id="KW-0812">Transmembrane</keyword>
<organism evidence="2 3">
    <name type="scientific">Neolecta irregularis (strain DAH-3)</name>
    <dbReference type="NCBI Taxonomy" id="1198029"/>
    <lineage>
        <taxon>Eukaryota</taxon>
        <taxon>Fungi</taxon>
        <taxon>Dikarya</taxon>
        <taxon>Ascomycota</taxon>
        <taxon>Taphrinomycotina</taxon>
        <taxon>Neolectales</taxon>
        <taxon>Neolectaceae</taxon>
        <taxon>Neolecta</taxon>
    </lineage>
</organism>